<dbReference type="InterPro" id="IPR008104">
    <property type="entry name" value="INFPOTNTIATR"/>
</dbReference>
<evidence type="ECO:0000256" key="5">
    <source>
        <dbReference type="ARBA" id="ARBA00023235"/>
    </source>
</evidence>
<dbReference type="InterPro" id="IPR036944">
    <property type="entry name" value="PPIase_FKBP_N_sf"/>
</dbReference>
<gene>
    <name evidence="11" type="ORF">SAMN05660420_03288</name>
</gene>
<keyword evidence="5 6" id="KW-0413">Isomerase</keyword>
<evidence type="ECO:0000256" key="7">
    <source>
        <dbReference type="RuleBase" id="RU003915"/>
    </source>
</evidence>
<evidence type="ECO:0000256" key="4">
    <source>
        <dbReference type="ARBA" id="ARBA00023110"/>
    </source>
</evidence>
<organism evidence="11 12">
    <name type="scientific">Desulfuromusa kysingii</name>
    <dbReference type="NCBI Taxonomy" id="37625"/>
    <lineage>
        <taxon>Bacteria</taxon>
        <taxon>Pseudomonadati</taxon>
        <taxon>Thermodesulfobacteriota</taxon>
        <taxon>Desulfuromonadia</taxon>
        <taxon>Desulfuromonadales</taxon>
        <taxon>Geopsychrobacteraceae</taxon>
        <taxon>Desulfuromusa</taxon>
    </lineage>
</organism>
<dbReference type="GO" id="GO:0003755">
    <property type="term" value="F:peptidyl-prolyl cis-trans isomerase activity"/>
    <property type="evidence" value="ECO:0007669"/>
    <property type="project" value="UniProtKB-UniRule"/>
</dbReference>
<keyword evidence="3 9" id="KW-0732">Signal</keyword>
<feature type="chain" id="PRO_5011610350" description="Peptidyl-prolyl cis-trans isomerase" evidence="9">
    <location>
        <begin position="21"/>
        <end position="227"/>
    </location>
</feature>
<feature type="coiled-coil region" evidence="8">
    <location>
        <begin position="82"/>
        <end position="111"/>
    </location>
</feature>
<dbReference type="InterPro" id="IPR001179">
    <property type="entry name" value="PPIase_FKBP_dom"/>
</dbReference>
<evidence type="ECO:0000256" key="3">
    <source>
        <dbReference type="ARBA" id="ARBA00022729"/>
    </source>
</evidence>
<keyword evidence="12" id="KW-1185">Reference proteome</keyword>
<dbReference type="FunFam" id="3.10.50.40:FF:000045">
    <property type="entry name" value="Peptidyl-prolyl cis-trans isomerase"/>
    <property type="match status" value="1"/>
</dbReference>
<dbReference type="PROSITE" id="PS50059">
    <property type="entry name" value="FKBP_PPIASE"/>
    <property type="match status" value="1"/>
</dbReference>
<evidence type="ECO:0000256" key="9">
    <source>
        <dbReference type="SAM" id="SignalP"/>
    </source>
</evidence>
<dbReference type="Pfam" id="PF00254">
    <property type="entry name" value="FKBP_C"/>
    <property type="match status" value="1"/>
</dbReference>
<dbReference type="Proteomes" id="UP000199409">
    <property type="component" value="Unassembled WGS sequence"/>
</dbReference>
<evidence type="ECO:0000256" key="2">
    <source>
        <dbReference type="ARBA" id="ARBA00006577"/>
    </source>
</evidence>
<dbReference type="SUPFAM" id="SSF54534">
    <property type="entry name" value="FKBP-like"/>
    <property type="match status" value="1"/>
</dbReference>
<protein>
    <recommendedName>
        <fullName evidence="7">Peptidyl-prolyl cis-trans isomerase</fullName>
        <ecNumber evidence="7">5.2.1.8</ecNumber>
    </recommendedName>
</protein>
<dbReference type="EMBL" id="FNQN01000014">
    <property type="protein sequence ID" value="SEA81785.1"/>
    <property type="molecule type" value="Genomic_DNA"/>
</dbReference>
<feature type="signal peptide" evidence="9">
    <location>
        <begin position="1"/>
        <end position="20"/>
    </location>
</feature>
<dbReference type="Gene3D" id="1.10.287.460">
    <property type="entry name" value="Peptidyl-prolyl cis-trans isomerase, FKBP-type, N-terminal domain"/>
    <property type="match status" value="1"/>
</dbReference>
<comment type="similarity">
    <text evidence="2 7">Belongs to the FKBP-type PPIase family.</text>
</comment>
<keyword evidence="4 6" id="KW-0697">Rotamase</keyword>
<evidence type="ECO:0000313" key="12">
    <source>
        <dbReference type="Proteomes" id="UP000199409"/>
    </source>
</evidence>
<keyword evidence="8" id="KW-0175">Coiled coil</keyword>
<dbReference type="RefSeq" id="WP_342743686.1">
    <property type="nucleotide sequence ID" value="NZ_FNQN01000014.1"/>
</dbReference>
<dbReference type="Gene3D" id="3.10.50.40">
    <property type="match status" value="1"/>
</dbReference>
<evidence type="ECO:0000259" key="10">
    <source>
        <dbReference type="PROSITE" id="PS50059"/>
    </source>
</evidence>
<comment type="catalytic activity">
    <reaction evidence="1 6 7">
        <text>[protein]-peptidylproline (omega=180) = [protein]-peptidylproline (omega=0)</text>
        <dbReference type="Rhea" id="RHEA:16237"/>
        <dbReference type="Rhea" id="RHEA-COMP:10747"/>
        <dbReference type="Rhea" id="RHEA-COMP:10748"/>
        <dbReference type="ChEBI" id="CHEBI:83833"/>
        <dbReference type="ChEBI" id="CHEBI:83834"/>
        <dbReference type="EC" id="5.2.1.8"/>
    </reaction>
</comment>
<proteinExistence type="inferred from homology"/>
<reference evidence="11 12" key="1">
    <citation type="submission" date="2016-10" db="EMBL/GenBank/DDBJ databases">
        <authorList>
            <person name="de Groot N.N."/>
        </authorList>
    </citation>
    <scope>NUCLEOTIDE SEQUENCE [LARGE SCALE GENOMIC DNA]</scope>
    <source>
        <strain evidence="11 12">DSM 7343</strain>
    </source>
</reference>
<dbReference type="GO" id="GO:0016020">
    <property type="term" value="C:membrane"/>
    <property type="evidence" value="ECO:0007669"/>
    <property type="project" value="InterPro"/>
</dbReference>
<feature type="domain" description="PPIase FKBP-type" evidence="10">
    <location>
        <begin position="141"/>
        <end position="227"/>
    </location>
</feature>
<dbReference type="InterPro" id="IPR000774">
    <property type="entry name" value="PPIase_FKBP_N"/>
</dbReference>
<dbReference type="InterPro" id="IPR046357">
    <property type="entry name" value="PPIase_dom_sf"/>
</dbReference>
<sequence length="227" mass="24970">MNKLLIVLMLLILASGHVYAEETLQTQQQKVGYAIGMDIANNMLRQKLDIDIDQLAAGMTAVFKGEETAMTSEEMVQVLTAFQQEMQMKQMAEMQAEAAKNEKLAQEYLEKNSKLEGVVTLESGLQYKVIEAGDGASPKVDSKVQVHYRGTLLDGTEFDSSYSRGEPASFPVNGVIAGWTEALQLMKEGAKWQLVIPAKLAYAERGAPPMIPPNATLIFDVELLKVL</sequence>
<dbReference type="PANTHER" id="PTHR43811:SF19">
    <property type="entry name" value="39 KDA FK506-BINDING NUCLEAR PROTEIN"/>
    <property type="match status" value="1"/>
</dbReference>
<evidence type="ECO:0000256" key="1">
    <source>
        <dbReference type="ARBA" id="ARBA00000971"/>
    </source>
</evidence>
<evidence type="ECO:0000313" key="11">
    <source>
        <dbReference type="EMBL" id="SEA81785.1"/>
    </source>
</evidence>
<dbReference type="Pfam" id="PF01346">
    <property type="entry name" value="FKBP_N"/>
    <property type="match status" value="1"/>
</dbReference>
<evidence type="ECO:0000256" key="8">
    <source>
        <dbReference type="SAM" id="Coils"/>
    </source>
</evidence>
<dbReference type="AlphaFoldDB" id="A0A1H4E9R9"/>
<dbReference type="PANTHER" id="PTHR43811">
    <property type="entry name" value="FKBP-TYPE PEPTIDYL-PROLYL CIS-TRANS ISOMERASE FKPA"/>
    <property type="match status" value="1"/>
</dbReference>
<name>A0A1H4E9R9_9BACT</name>
<dbReference type="PRINTS" id="PR01730">
    <property type="entry name" value="INFPOTNTIATR"/>
</dbReference>
<accession>A0A1H4E9R9</accession>
<dbReference type="EC" id="5.2.1.8" evidence="7"/>
<dbReference type="GO" id="GO:0006457">
    <property type="term" value="P:protein folding"/>
    <property type="evidence" value="ECO:0007669"/>
    <property type="project" value="InterPro"/>
</dbReference>
<dbReference type="STRING" id="37625.SAMN05660420_03288"/>
<evidence type="ECO:0000256" key="6">
    <source>
        <dbReference type="PROSITE-ProRule" id="PRU00277"/>
    </source>
</evidence>